<proteinExistence type="predicted"/>
<dbReference type="InterPro" id="IPR036812">
    <property type="entry name" value="NAD(P)_OxRdtase_dom_sf"/>
</dbReference>
<gene>
    <name evidence="2" type="ORF">HNR65_000549</name>
</gene>
<dbReference type="CDD" id="cd19100">
    <property type="entry name" value="AKR_unchar"/>
    <property type="match status" value="1"/>
</dbReference>
<evidence type="ECO:0000313" key="3">
    <source>
        <dbReference type="Proteomes" id="UP000525298"/>
    </source>
</evidence>
<dbReference type="InterPro" id="IPR023210">
    <property type="entry name" value="NADP_OxRdtase_dom"/>
</dbReference>
<evidence type="ECO:0000259" key="1">
    <source>
        <dbReference type="Pfam" id="PF00248"/>
    </source>
</evidence>
<dbReference type="Proteomes" id="UP000525298">
    <property type="component" value="Unassembled WGS sequence"/>
</dbReference>
<name>A0A7W0C6W7_9BACT</name>
<dbReference type="EMBL" id="JACDUS010000001">
    <property type="protein sequence ID" value="MBA2880242.1"/>
    <property type="molecule type" value="Genomic_DNA"/>
</dbReference>
<protein>
    <submittedName>
        <fullName evidence="2">Aryl-alcohol dehydrogenase-like predicted oxidoreductase</fullName>
    </submittedName>
</protein>
<keyword evidence="3" id="KW-1185">Reference proteome</keyword>
<dbReference type="SUPFAM" id="SSF51430">
    <property type="entry name" value="NAD(P)-linked oxidoreductase"/>
    <property type="match status" value="1"/>
</dbReference>
<dbReference type="PANTHER" id="PTHR43312">
    <property type="entry name" value="D-THREO-ALDOSE 1-DEHYDROGENASE"/>
    <property type="match status" value="1"/>
</dbReference>
<dbReference type="AlphaFoldDB" id="A0A7W0C6W7"/>
<organism evidence="2 3">
    <name type="scientific">Desulfosalsimonas propionicica</name>
    <dbReference type="NCBI Taxonomy" id="332175"/>
    <lineage>
        <taxon>Bacteria</taxon>
        <taxon>Pseudomonadati</taxon>
        <taxon>Thermodesulfobacteriota</taxon>
        <taxon>Desulfobacteria</taxon>
        <taxon>Desulfobacterales</taxon>
        <taxon>Desulfosalsimonadaceae</taxon>
        <taxon>Desulfosalsimonas</taxon>
    </lineage>
</organism>
<sequence>MKNRKRIDEAMEKKQIQTNAFGTAPQTVTRVGLGGEGVLRTTGRFEEAGEVIDAAYLQGITYFDSARVYSDSELYYGRKWKSDPKQRSRVFQTSKSASRDKKGAQKDLEESLKRLETHYLDLWQVHDVRTMQDLETIEGPGGALEAFLEARQQGKVRFIGVTGHHDPDVLTRAVRQWPVDSVMMPVNPVEEILGGFLTQTLPAALEKKIAVIAMKILGGGHYVAPHLGVTPELLLRYALGKAITVAIVGCSGITEVKTLVDAGCNAQPLEKIELEKLLAPFRENARQLAFYRGVI</sequence>
<dbReference type="RefSeq" id="WP_232364616.1">
    <property type="nucleotide sequence ID" value="NZ_JACDUS010000001.1"/>
</dbReference>
<evidence type="ECO:0000313" key="2">
    <source>
        <dbReference type="EMBL" id="MBA2880242.1"/>
    </source>
</evidence>
<dbReference type="Gene3D" id="3.20.20.100">
    <property type="entry name" value="NADP-dependent oxidoreductase domain"/>
    <property type="match status" value="1"/>
</dbReference>
<accession>A0A7W0C6W7</accession>
<dbReference type="PANTHER" id="PTHR43312:SF1">
    <property type="entry name" value="NADP-DEPENDENT OXIDOREDUCTASE DOMAIN-CONTAINING PROTEIN"/>
    <property type="match status" value="1"/>
</dbReference>
<reference evidence="2 3" key="1">
    <citation type="submission" date="2020-07" db="EMBL/GenBank/DDBJ databases">
        <title>Genomic Encyclopedia of Type Strains, Phase IV (KMG-IV): sequencing the most valuable type-strain genomes for metagenomic binning, comparative biology and taxonomic classification.</title>
        <authorList>
            <person name="Goeker M."/>
        </authorList>
    </citation>
    <scope>NUCLEOTIDE SEQUENCE [LARGE SCALE GENOMIC DNA]</scope>
    <source>
        <strain evidence="2 3">DSM 17721</strain>
    </source>
</reference>
<dbReference type="Pfam" id="PF00248">
    <property type="entry name" value="Aldo_ket_red"/>
    <property type="match status" value="1"/>
</dbReference>
<feature type="domain" description="NADP-dependent oxidoreductase" evidence="1">
    <location>
        <begin position="42"/>
        <end position="221"/>
    </location>
</feature>
<comment type="caution">
    <text evidence="2">The sequence shown here is derived from an EMBL/GenBank/DDBJ whole genome shotgun (WGS) entry which is preliminary data.</text>
</comment>
<dbReference type="InterPro" id="IPR053135">
    <property type="entry name" value="AKR2_Oxidoreductase"/>
</dbReference>